<sequence length="124" mass="14439">MRYEQSGKFFCSENLVYSVYVRKLYGIPEVTEVNSQLGKRRQLAYPNGRTSTSCSSTGGHRRSCSIWEMTFQEFIWTEDKTSWLEYKEGGGICRYLCNNSYLNKISLKNYGYHHGKHLPCPTQI</sequence>
<dbReference type="AlphaFoldDB" id="A0A9J7MTS1"/>
<dbReference type="RefSeq" id="XP_035679566.1">
    <property type="nucleotide sequence ID" value="XM_035823673.1"/>
</dbReference>
<dbReference type="KEGG" id="bfo:118417911"/>
<reference evidence="1" key="1">
    <citation type="journal article" date="2020" name="Nat. Ecol. Evol.">
        <title>Deeply conserved synteny resolves early events in vertebrate evolution.</title>
        <authorList>
            <person name="Simakov O."/>
            <person name="Marletaz F."/>
            <person name="Yue J.X."/>
            <person name="O'Connell B."/>
            <person name="Jenkins J."/>
            <person name="Brandt A."/>
            <person name="Calef R."/>
            <person name="Tung C.H."/>
            <person name="Huang T.K."/>
            <person name="Schmutz J."/>
            <person name="Satoh N."/>
            <person name="Yu J.K."/>
            <person name="Putnam N.H."/>
            <person name="Green R.E."/>
            <person name="Rokhsar D.S."/>
        </authorList>
    </citation>
    <scope>NUCLEOTIDE SEQUENCE [LARGE SCALE GENOMIC DNA]</scope>
    <source>
        <strain evidence="1">S238N-H82</strain>
    </source>
</reference>
<name>A0A9J7MTS1_BRAFL</name>
<reference evidence="2" key="2">
    <citation type="submission" date="2025-08" db="UniProtKB">
        <authorList>
            <consortium name="RefSeq"/>
        </authorList>
    </citation>
    <scope>IDENTIFICATION</scope>
    <source>
        <strain evidence="2">S238N-H82</strain>
        <tissue evidence="2">Testes</tissue>
    </source>
</reference>
<dbReference type="Proteomes" id="UP000001554">
    <property type="component" value="Chromosome 6"/>
</dbReference>
<organism evidence="1 2">
    <name type="scientific">Branchiostoma floridae</name>
    <name type="common">Florida lancelet</name>
    <name type="synonym">Amphioxus</name>
    <dbReference type="NCBI Taxonomy" id="7739"/>
    <lineage>
        <taxon>Eukaryota</taxon>
        <taxon>Metazoa</taxon>
        <taxon>Chordata</taxon>
        <taxon>Cephalochordata</taxon>
        <taxon>Leptocardii</taxon>
        <taxon>Amphioxiformes</taxon>
        <taxon>Branchiostomatidae</taxon>
        <taxon>Branchiostoma</taxon>
    </lineage>
</organism>
<protein>
    <submittedName>
        <fullName evidence="2">Uncharacterized protein LOC118417911</fullName>
    </submittedName>
</protein>
<keyword evidence="1" id="KW-1185">Reference proteome</keyword>
<accession>A0A9J7MTS1</accession>
<gene>
    <name evidence="2" type="primary">LOC118417911</name>
</gene>
<evidence type="ECO:0000313" key="1">
    <source>
        <dbReference type="Proteomes" id="UP000001554"/>
    </source>
</evidence>
<dbReference type="GeneID" id="118417911"/>
<proteinExistence type="predicted"/>
<evidence type="ECO:0000313" key="2">
    <source>
        <dbReference type="RefSeq" id="XP_035679566.1"/>
    </source>
</evidence>